<dbReference type="SMART" id="SM00855">
    <property type="entry name" value="PGAM"/>
    <property type="match status" value="1"/>
</dbReference>
<dbReference type="InterPro" id="IPR017578">
    <property type="entry name" value="Ribazole_CobC"/>
</dbReference>
<organism evidence="6 7">
    <name type="scientific">Desulfoscipio geothermicus DSM 3669</name>
    <dbReference type="NCBI Taxonomy" id="1121426"/>
    <lineage>
        <taxon>Bacteria</taxon>
        <taxon>Bacillati</taxon>
        <taxon>Bacillota</taxon>
        <taxon>Clostridia</taxon>
        <taxon>Eubacteriales</taxon>
        <taxon>Desulfallaceae</taxon>
        <taxon>Desulfoscipio</taxon>
    </lineage>
</organism>
<keyword evidence="7" id="KW-1185">Reference proteome</keyword>
<dbReference type="SUPFAM" id="SSF53254">
    <property type="entry name" value="Phosphoglycerate mutase-like"/>
    <property type="match status" value="1"/>
</dbReference>
<dbReference type="InterPro" id="IPR029033">
    <property type="entry name" value="His_PPase_superfam"/>
</dbReference>
<evidence type="ECO:0000256" key="4">
    <source>
        <dbReference type="PIRSR" id="PIRSR613078-1"/>
    </source>
</evidence>
<name>A0A1I6D951_9FIRM</name>
<keyword evidence="1" id="KW-0324">Glycolysis</keyword>
<dbReference type="GO" id="GO:0009236">
    <property type="term" value="P:cobalamin biosynthetic process"/>
    <property type="evidence" value="ECO:0007669"/>
    <property type="project" value="UniProtKB-UniRule"/>
</dbReference>
<feature type="active site" description="Tele-phosphohistidine intermediate" evidence="4">
    <location>
        <position position="10"/>
    </location>
</feature>
<dbReference type="OrthoDB" id="9781415at2"/>
<dbReference type="AlphaFoldDB" id="A0A1I6D951"/>
<dbReference type="NCBIfam" id="TIGR03162">
    <property type="entry name" value="ribazole_cobC"/>
    <property type="match status" value="1"/>
</dbReference>
<dbReference type="GO" id="GO:0005737">
    <property type="term" value="C:cytoplasm"/>
    <property type="evidence" value="ECO:0007669"/>
    <property type="project" value="TreeGrafter"/>
</dbReference>
<keyword evidence="2" id="KW-0413">Isomerase</keyword>
<dbReference type="Pfam" id="PF00300">
    <property type="entry name" value="His_Phos_1"/>
    <property type="match status" value="1"/>
</dbReference>
<dbReference type="PROSITE" id="PS00175">
    <property type="entry name" value="PG_MUTASE"/>
    <property type="match status" value="1"/>
</dbReference>
<dbReference type="PANTHER" id="PTHR48100:SF1">
    <property type="entry name" value="HISTIDINE PHOSPHATASE FAMILY PROTEIN-RELATED"/>
    <property type="match status" value="1"/>
</dbReference>
<gene>
    <name evidence="6" type="ORF">SAMN05660706_10798</name>
</gene>
<dbReference type="EC" id="3.1.3.73" evidence="3"/>
<feature type="binding site" evidence="5">
    <location>
        <begin position="9"/>
        <end position="16"/>
    </location>
    <ligand>
        <name>substrate</name>
    </ligand>
</feature>
<dbReference type="CDD" id="cd07067">
    <property type="entry name" value="HP_PGM_like"/>
    <property type="match status" value="1"/>
</dbReference>
<dbReference type="EMBL" id="FOYM01000007">
    <property type="protein sequence ID" value="SFR01976.1"/>
    <property type="molecule type" value="Genomic_DNA"/>
</dbReference>
<protein>
    <recommendedName>
        <fullName evidence="3">Alpha-ribazole phosphatase</fullName>
        <ecNumber evidence="3">3.1.3.73</ecNumber>
    </recommendedName>
</protein>
<reference evidence="7" key="1">
    <citation type="submission" date="2016-10" db="EMBL/GenBank/DDBJ databases">
        <authorList>
            <person name="Varghese N."/>
            <person name="Submissions S."/>
        </authorList>
    </citation>
    <scope>NUCLEOTIDE SEQUENCE [LARGE SCALE GENOMIC DNA]</scope>
    <source>
        <strain evidence="7">DSM 3669</strain>
    </source>
</reference>
<dbReference type="STRING" id="39060.SAMN05660706_10798"/>
<evidence type="ECO:0000256" key="1">
    <source>
        <dbReference type="ARBA" id="ARBA00023152"/>
    </source>
</evidence>
<proteinExistence type="predicted"/>
<dbReference type="InterPro" id="IPR001345">
    <property type="entry name" value="PG/BPGM_mutase_AS"/>
</dbReference>
<dbReference type="PANTHER" id="PTHR48100">
    <property type="entry name" value="BROAD-SPECIFICITY PHOSPHATASE YOR283W-RELATED"/>
    <property type="match status" value="1"/>
</dbReference>
<dbReference type="InterPro" id="IPR013078">
    <property type="entry name" value="His_Pase_superF_clade-1"/>
</dbReference>
<dbReference type="RefSeq" id="WP_092482535.1">
    <property type="nucleotide sequence ID" value="NZ_FOYM01000007.1"/>
</dbReference>
<feature type="binding site" evidence="5">
    <location>
        <position position="59"/>
    </location>
    <ligand>
        <name>substrate</name>
    </ligand>
</feature>
<accession>A0A1I6D951</accession>
<evidence type="ECO:0000256" key="2">
    <source>
        <dbReference type="ARBA" id="ARBA00023235"/>
    </source>
</evidence>
<dbReference type="InterPro" id="IPR050275">
    <property type="entry name" value="PGM_Phosphatase"/>
</dbReference>
<feature type="active site" description="Proton donor/acceptor" evidence="4">
    <location>
        <position position="83"/>
    </location>
</feature>
<evidence type="ECO:0000313" key="7">
    <source>
        <dbReference type="Proteomes" id="UP000199584"/>
    </source>
</evidence>
<sequence>MGCRVFLIRHGETQWNKDFRIQGKSDVPLSDNGTRQAEALSNRLAGQEFAAFFSSNLSRARETAAIIARPHNQPVQVLNDLQELNFGHWEGMTIEEIRRQYRQESSAWWASPLETRIPGGENLAELAERSVRAIKTIIERYPRQQVVVVAHGGTIRSIVGTVLGFDLNQYWRLRQDNASLSIIEFYQWEKGIIMLYNDVSHLRPGLVPPAD</sequence>
<dbReference type="Gene3D" id="3.40.50.1240">
    <property type="entry name" value="Phosphoglycerate mutase-like"/>
    <property type="match status" value="1"/>
</dbReference>
<evidence type="ECO:0000256" key="5">
    <source>
        <dbReference type="PIRSR" id="PIRSR613078-2"/>
    </source>
</evidence>
<evidence type="ECO:0000256" key="3">
    <source>
        <dbReference type="NCBIfam" id="TIGR03162"/>
    </source>
</evidence>
<dbReference type="GO" id="GO:0043755">
    <property type="term" value="F:alpha-ribazole phosphatase activity"/>
    <property type="evidence" value="ECO:0007669"/>
    <property type="project" value="UniProtKB-UniRule"/>
</dbReference>
<dbReference type="Proteomes" id="UP000199584">
    <property type="component" value="Unassembled WGS sequence"/>
</dbReference>
<evidence type="ECO:0000313" key="6">
    <source>
        <dbReference type="EMBL" id="SFR01976.1"/>
    </source>
</evidence>